<dbReference type="EMBL" id="JABDTM020024357">
    <property type="protein sequence ID" value="KAH0814358.1"/>
    <property type="molecule type" value="Genomic_DNA"/>
</dbReference>
<dbReference type="Proteomes" id="UP000719412">
    <property type="component" value="Unassembled WGS sequence"/>
</dbReference>
<accession>A0A8J6LC97</accession>
<proteinExistence type="predicted"/>
<sequence length="209" mass="22954">MHSVPTSLPIFLFRSRSEFGGKPSPHPLSPIQLARIKSSGVARVHRYVACLLVVAVFVRLRRHSQLHLLLSSLASRVWCPYGPIPVSLQQVSSHAEETKSGRGSSTVAVHALFAHSSISVRRIRSSTACGTSGCDPPPPPPPPKTDKRITKTSPTNLIEECGVFQRNTMEVWRAFRVWTPLKVPRHPSAVNGSKILQIEARRYDLGASA</sequence>
<protein>
    <submittedName>
        <fullName evidence="2">Uncharacterized protein</fullName>
    </submittedName>
</protein>
<dbReference type="AlphaFoldDB" id="A0A8J6LC97"/>
<organism evidence="2 3">
    <name type="scientific">Tenebrio molitor</name>
    <name type="common">Yellow mealworm beetle</name>
    <dbReference type="NCBI Taxonomy" id="7067"/>
    <lineage>
        <taxon>Eukaryota</taxon>
        <taxon>Metazoa</taxon>
        <taxon>Ecdysozoa</taxon>
        <taxon>Arthropoda</taxon>
        <taxon>Hexapoda</taxon>
        <taxon>Insecta</taxon>
        <taxon>Pterygota</taxon>
        <taxon>Neoptera</taxon>
        <taxon>Endopterygota</taxon>
        <taxon>Coleoptera</taxon>
        <taxon>Polyphaga</taxon>
        <taxon>Cucujiformia</taxon>
        <taxon>Tenebrionidae</taxon>
        <taxon>Tenebrio</taxon>
    </lineage>
</organism>
<reference evidence="2" key="1">
    <citation type="journal article" date="2020" name="J Insects Food Feed">
        <title>The yellow mealworm (Tenebrio molitor) genome: a resource for the emerging insects as food and feed industry.</title>
        <authorList>
            <person name="Eriksson T."/>
            <person name="Andere A."/>
            <person name="Kelstrup H."/>
            <person name="Emery V."/>
            <person name="Picard C."/>
        </authorList>
    </citation>
    <scope>NUCLEOTIDE SEQUENCE</scope>
    <source>
        <strain evidence="2">Stoneville</strain>
        <tissue evidence="2">Whole head</tissue>
    </source>
</reference>
<evidence type="ECO:0000256" key="1">
    <source>
        <dbReference type="SAM" id="MobiDB-lite"/>
    </source>
</evidence>
<feature type="region of interest" description="Disordered" evidence="1">
    <location>
        <begin position="127"/>
        <end position="152"/>
    </location>
</feature>
<name>A0A8J6LC97_TENMO</name>
<reference evidence="2" key="2">
    <citation type="submission" date="2021-08" db="EMBL/GenBank/DDBJ databases">
        <authorList>
            <person name="Eriksson T."/>
        </authorList>
    </citation>
    <scope>NUCLEOTIDE SEQUENCE</scope>
    <source>
        <strain evidence="2">Stoneville</strain>
        <tissue evidence="2">Whole head</tissue>
    </source>
</reference>
<comment type="caution">
    <text evidence="2">The sequence shown here is derived from an EMBL/GenBank/DDBJ whole genome shotgun (WGS) entry which is preliminary data.</text>
</comment>
<evidence type="ECO:0000313" key="2">
    <source>
        <dbReference type="EMBL" id="KAH0814358.1"/>
    </source>
</evidence>
<evidence type="ECO:0000313" key="3">
    <source>
        <dbReference type="Proteomes" id="UP000719412"/>
    </source>
</evidence>
<gene>
    <name evidence="2" type="ORF">GEV33_008433</name>
</gene>
<keyword evidence="3" id="KW-1185">Reference proteome</keyword>